<keyword evidence="3" id="KW-1185">Reference proteome</keyword>
<feature type="transmembrane region" description="Helical" evidence="1">
    <location>
        <begin position="5"/>
        <end position="22"/>
    </location>
</feature>
<comment type="caution">
    <text evidence="2">The sequence shown here is derived from an EMBL/GenBank/DDBJ whole genome shotgun (WGS) entry which is preliminary data.</text>
</comment>
<evidence type="ECO:0008006" key="4">
    <source>
        <dbReference type="Google" id="ProtNLM"/>
    </source>
</evidence>
<keyword evidence="1" id="KW-0472">Membrane</keyword>
<protein>
    <recommendedName>
        <fullName evidence="4">SH3 domain-containing protein</fullName>
    </recommendedName>
</protein>
<keyword evidence="1" id="KW-1133">Transmembrane helix</keyword>
<gene>
    <name evidence="2" type="ORF">ET418_04175</name>
</gene>
<dbReference type="AlphaFoldDB" id="A0A5A9XRA6"/>
<evidence type="ECO:0000313" key="3">
    <source>
        <dbReference type="Proteomes" id="UP000324298"/>
    </source>
</evidence>
<dbReference type="RefSeq" id="WP_149306318.1">
    <property type="nucleotide sequence ID" value="NZ_SRSD01000002.1"/>
</dbReference>
<keyword evidence="1" id="KW-0812">Transmembrane</keyword>
<proteinExistence type="predicted"/>
<evidence type="ECO:0000313" key="2">
    <source>
        <dbReference type="EMBL" id="KAA0894161.1"/>
    </source>
</evidence>
<dbReference type="Proteomes" id="UP000324298">
    <property type="component" value="Unassembled WGS sequence"/>
</dbReference>
<organism evidence="2 3">
    <name type="scientific">Oryzomonas rubra</name>
    <dbReference type="NCBI Taxonomy" id="2509454"/>
    <lineage>
        <taxon>Bacteria</taxon>
        <taxon>Pseudomonadati</taxon>
        <taxon>Thermodesulfobacteriota</taxon>
        <taxon>Desulfuromonadia</taxon>
        <taxon>Geobacterales</taxon>
        <taxon>Geobacteraceae</taxon>
        <taxon>Oryzomonas</taxon>
    </lineage>
</organism>
<reference evidence="2 3" key="1">
    <citation type="submission" date="2019-04" db="EMBL/GenBank/DDBJ databases">
        <title>Geobacter ruber sp. nov., ferric-reducing bacteria isolated from paddy soil.</title>
        <authorList>
            <person name="Xu Z."/>
            <person name="Masuda Y."/>
            <person name="Itoh H."/>
            <person name="Senoo K."/>
        </authorList>
    </citation>
    <scope>NUCLEOTIDE SEQUENCE [LARGE SCALE GENOMIC DNA]</scope>
    <source>
        <strain evidence="2 3">Red88</strain>
    </source>
</reference>
<dbReference type="EMBL" id="SRSD01000002">
    <property type="protein sequence ID" value="KAA0894161.1"/>
    <property type="molecule type" value="Genomic_DNA"/>
</dbReference>
<name>A0A5A9XRA6_9BACT</name>
<evidence type="ECO:0000256" key="1">
    <source>
        <dbReference type="SAM" id="Phobius"/>
    </source>
</evidence>
<sequence>MRKKLIVIIAVAMAIPLIIWGWDRYQDQQIKIFVDSATPLYASEIDAAYGSLKLIKTLKPGEKLKVNRTTYGKDYWALHVETDAGIHGWVASGQQGLTIQRPK</sequence>
<dbReference type="OrthoDB" id="7068174at2"/>
<accession>A0A5A9XRA6</accession>